<gene>
    <name evidence="1" type="ORF">HJ01_02235</name>
</gene>
<sequence length="44" mass="4836">MSHKMEMVLSRGTTGLVENATKITCPMHKKIFSLVDGSNLNGEE</sequence>
<organism evidence="1 2">
    <name type="scientific">Flavobacterium frigoris (strain PS1)</name>
    <dbReference type="NCBI Taxonomy" id="1086011"/>
    <lineage>
        <taxon>Bacteria</taxon>
        <taxon>Pseudomonadati</taxon>
        <taxon>Bacteroidota</taxon>
        <taxon>Flavobacteriia</taxon>
        <taxon>Flavobacteriales</taxon>
        <taxon>Flavobacteriaceae</taxon>
        <taxon>Flavobacterium</taxon>
    </lineage>
</organism>
<reference evidence="1 2" key="1">
    <citation type="journal article" date="2014" name="Acta Crystallogr. D">
        <title>Structure-based characterization and antifreeze properties of a hyperactive ice-binding protein from the Antarctic bacterium Flavobacterium frigoris PS1.</title>
        <authorList>
            <person name="Do H."/>
            <person name="Kim S.J."/>
            <person name="Kim H.J."/>
            <person name="Lee J.H."/>
        </authorList>
    </citation>
    <scope>NUCLEOTIDE SEQUENCE [LARGE SCALE GENOMIC DNA]</scope>
    <source>
        <strain evidence="1 2">PS1</strain>
    </source>
</reference>
<evidence type="ECO:0000313" key="2">
    <source>
        <dbReference type="Proteomes" id="UP000005566"/>
    </source>
</evidence>
<dbReference type="AlphaFoldDB" id="H7FTN4"/>
<proteinExistence type="predicted"/>
<dbReference type="PATRIC" id="fig|1086011.3.peg.2187"/>
<dbReference type="Proteomes" id="UP000005566">
    <property type="component" value="Unassembled WGS sequence"/>
</dbReference>
<dbReference type="SUPFAM" id="SSF50022">
    <property type="entry name" value="ISP domain"/>
    <property type="match status" value="1"/>
</dbReference>
<evidence type="ECO:0000313" key="1">
    <source>
        <dbReference type="EMBL" id="EIA08513.1"/>
    </source>
</evidence>
<dbReference type="EC" id="1.7.1.4" evidence="1"/>
<comment type="caution">
    <text evidence="1">The sequence shown here is derived from an EMBL/GenBank/DDBJ whole genome shotgun (WGS) entry which is preliminary data.</text>
</comment>
<dbReference type="Gene3D" id="2.102.10.10">
    <property type="entry name" value="Rieske [2Fe-2S] iron-sulphur domain"/>
    <property type="match status" value="1"/>
</dbReference>
<dbReference type="EMBL" id="AHKF01000018">
    <property type="protein sequence ID" value="EIA08513.1"/>
    <property type="molecule type" value="Genomic_DNA"/>
</dbReference>
<dbReference type="STRING" id="1086011.HJ01_02235"/>
<dbReference type="InterPro" id="IPR036922">
    <property type="entry name" value="Rieske_2Fe-2S_sf"/>
</dbReference>
<dbReference type="GO" id="GO:0051537">
    <property type="term" value="F:2 iron, 2 sulfur cluster binding"/>
    <property type="evidence" value="ECO:0007669"/>
    <property type="project" value="InterPro"/>
</dbReference>
<accession>H7FTN4</accession>
<name>H7FTN4_FLAFP</name>
<keyword evidence="2" id="KW-1185">Reference proteome</keyword>
<keyword evidence="1" id="KW-0560">Oxidoreductase</keyword>
<dbReference type="GO" id="GO:0008942">
    <property type="term" value="F:nitrite reductase [NAD(P)H] activity"/>
    <property type="evidence" value="ECO:0007669"/>
    <property type="project" value="UniProtKB-EC"/>
</dbReference>
<dbReference type="eggNOG" id="COG2146">
    <property type="taxonomic scope" value="Bacteria"/>
</dbReference>
<protein>
    <submittedName>
        <fullName evidence="1">Nitrite reductase [NAD(P)H] small subunit</fullName>
        <ecNumber evidence="1">1.7.1.4</ecNumber>
    </submittedName>
</protein>